<keyword evidence="1" id="KW-0472">Membrane</keyword>
<dbReference type="SUPFAM" id="SSF54106">
    <property type="entry name" value="LysM domain"/>
    <property type="match status" value="1"/>
</dbReference>
<dbReference type="InterPro" id="IPR018392">
    <property type="entry name" value="LysM"/>
</dbReference>
<accession>A0A931GKR6</accession>
<protein>
    <submittedName>
        <fullName evidence="3">LysM repeat protein</fullName>
    </submittedName>
</protein>
<feature type="transmembrane region" description="Helical" evidence="1">
    <location>
        <begin position="30"/>
        <end position="52"/>
    </location>
</feature>
<dbReference type="EMBL" id="JADOTZ010000001">
    <property type="protein sequence ID" value="MBG6083764.1"/>
    <property type="molecule type" value="Genomic_DNA"/>
</dbReference>
<reference evidence="3" key="1">
    <citation type="submission" date="2020-11" db="EMBL/GenBank/DDBJ databases">
        <title>Sequencing the genomes of 1000 actinobacteria strains.</title>
        <authorList>
            <person name="Klenk H.-P."/>
        </authorList>
    </citation>
    <scope>NUCLEOTIDE SEQUENCE</scope>
    <source>
        <strain evidence="3">DSM 26152</strain>
    </source>
</reference>
<name>A0A931GKR6_9MICC</name>
<comment type="caution">
    <text evidence="3">The sequence shown here is derived from an EMBL/GenBank/DDBJ whole genome shotgun (WGS) entry which is preliminary data.</text>
</comment>
<evidence type="ECO:0000259" key="2">
    <source>
        <dbReference type="SMART" id="SM00257"/>
    </source>
</evidence>
<gene>
    <name evidence="3" type="ORF">IW252_000531</name>
</gene>
<evidence type="ECO:0000313" key="4">
    <source>
        <dbReference type="Proteomes" id="UP000625033"/>
    </source>
</evidence>
<dbReference type="Proteomes" id="UP000625033">
    <property type="component" value="Unassembled WGS sequence"/>
</dbReference>
<dbReference type="SMART" id="SM00257">
    <property type="entry name" value="LysM"/>
    <property type="match status" value="1"/>
</dbReference>
<feature type="domain" description="LysM" evidence="2">
    <location>
        <begin position="70"/>
        <end position="119"/>
    </location>
</feature>
<proteinExistence type="predicted"/>
<dbReference type="InterPro" id="IPR036779">
    <property type="entry name" value="LysM_dom_sf"/>
</dbReference>
<sequence length="121" mass="12784">MAYALNATDAGYGMAAGSSSRLRLTQRGRLVLIGLPLMLVGALLVLGLAMIASPVSAASSSDVQFPDVESVTVLEDDTLWGLAAEFAPDRDPRVVVAEIVELNNLERNVLQVGQQVHVPVN</sequence>
<evidence type="ECO:0000256" key="1">
    <source>
        <dbReference type="SAM" id="Phobius"/>
    </source>
</evidence>
<dbReference type="Gene3D" id="3.10.350.10">
    <property type="entry name" value="LysM domain"/>
    <property type="match status" value="1"/>
</dbReference>
<keyword evidence="1" id="KW-0812">Transmembrane</keyword>
<dbReference type="Pfam" id="PF01476">
    <property type="entry name" value="LysM"/>
    <property type="match status" value="1"/>
</dbReference>
<evidence type="ECO:0000313" key="3">
    <source>
        <dbReference type="EMBL" id="MBG6083764.1"/>
    </source>
</evidence>
<keyword evidence="1" id="KW-1133">Transmembrane helix</keyword>
<organism evidence="3 4">
    <name type="scientific">Zhihengliuella flava</name>
    <dbReference type="NCBI Taxonomy" id="1285193"/>
    <lineage>
        <taxon>Bacteria</taxon>
        <taxon>Bacillati</taxon>
        <taxon>Actinomycetota</taxon>
        <taxon>Actinomycetes</taxon>
        <taxon>Micrococcales</taxon>
        <taxon>Micrococcaceae</taxon>
        <taxon>Zhihengliuella</taxon>
    </lineage>
</organism>
<dbReference type="AlphaFoldDB" id="A0A931GKR6"/>
<keyword evidence="4" id="KW-1185">Reference proteome</keyword>
<dbReference type="RefSeq" id="WP_196835161.1">
    <property type="nucleotide sequence ID" value="NZ_JADOTZ010000001.1"/>
</dbReference>